<comment type="caution">
    <text evidence="2">The sequence shown here is derived from an EMBL/GenBank/DDBJ whole genome shotgun (WGS) entry which is preliminary data.</text>
</comment>
<name>A0AAN8PZF3_POLSC</name>
<evidence type="ECO:0000313" key="3">
    <source>
        <dbReference type="Proteomes" id="UP001372834"/>
    </source>
</evidence>
<protein>
    <recommendedName>
        <fullName evidence="1">WH2 domain-containing protein</fullName>
    </recommendedName>
</protein>
<accession>A0AAN8PZF3</accession>
<dbReference type="EMBL" id="JAWJWE010000036">
    <property type="protein sequence ID" value="KAK6628518.1"/>
    <property type="molecule type" value="Genomic_DNA"/>
</dbReference>
<dbReference type="PANTHER" id="PTHR21436:SF2">
    <property type="entry name" value="COILED-COIL DOMAIN-CONTAINING PROTEIN 142"/>
    <property type="match status" value="1"/>
</dbReference>
<gene>
    <name evidence="2" type="ORF">RUM43_002333</name>
</gene>
<dbReference type="InterPro" id="IPR003124">
    <property type="entry name" value="WH2_dom"/>
</dbReference>
<dbReference type="InterPro" id="IPR026700">
    <property type="entry name" value="CCDC142"/>
</dbReference>
<evidence type="ECO:0000259" key="1">
    <source>
        <dbReference type="PROSITE" id="PS51082"/>
    </source>
</evidence>
<feature type="domain" description="WH2" evidence="1">
    <location>
        <begin position="576"/>
        <end position="594"/>
    </location>
</feature>
<sequence>MNSQPTPRSAGLCKVATLGYPSSMTFMSKINDPSDKSVCFVGDASRFGMKEGIESARFYSDCKILYDSSRKLVSNLINVLLQAKEYCQVDETFTNNIDSVASFTEGLKKVNAFKTGNNAREMENVRVNLWKARLHIEKLAISKLINDLVVELLDSSLTESALRMAHLYNELLILNLSTDFTTTNVFGNTCPMLLYPLRKLSMTRLLQIIAGKRAERCGYNLISGLLSNYFEAEDELDDATVVADEDDLLTPRPETVCSANELKSGDEKDSQNKKFLVAQNSVSSNTSVEIYRALTKHLENGGKEHDLASNQTLDVLWRNEEKHVRGFLILCSRAAPQLLGSHFITSAKSSGNPRPVSTARHKLTSYYQRILWGEVGAFLEHILMWWSSDPLGSYPPQMCLSLWDYILELKTAGNFIPPLLIPSINSLLDAMCCHLTSTSWDQLFRKALVSAGTVKKNVYTAYGIEGSATGQLFLEMLTDLIKLNNSCEDICLSLEELPLVEQIPILHRLDHSVHTVRMWMSSRCRNLAGKWDLDGFYCTYHTDISKCLQTLSTLQLMNHNEIPANTSVHVTVCTKMRAKLVSEIRENIDKLKKTAAECLGVLAKDCRRESLAILHMCFPKRSYWRQNGPLPDCASDYVEKYLDSVLRPVFVATQKMTPEIQQSSSAMVLRILCESWLEYVYLHRIKFSEWGAVQLLTDFGAVPTWLMERVQLPKELLNFLVSHEVLEIKHQVLRRCEGVGRLLLRRRGESIRMSAPGTCKSSGEDFSADNMPAEMYVPNQEQWLDLRAPVKANICCQL</sequence>
<dbReference type="AlphaFoldDB" id="A0AAN8PZF3"/>
<reference evidence="2 3" key="1">
    <citation type="submission" date="2023-10" db="EMBL/GenBank/DDBJ databases">
        <title>Genomes of two closely related lineages of the louse Polyplax serrata with different host specificities.</title>
        <authorList>
            <person name="Martinu J."/>
            <person name="Tarabai H."/>
            <person name="Stefka J."/>
            <person name="Hypsa V."/>
        </authorList>
    </citation>
    <scope>NUCLEOTIDE SEQUENCE [LARGE SCALE GENOMIC DNA]</scope>
    <source>
        <strain evidence="2">HR10_N</strain>
    </source>
</reference>
<dbReference type="Pfam" id="PF14923">
    <property type="entry name" value="CCDC142"/>
    <property type="match status" value="1"/>
</dbReference>
<dbReference type="GO" id="GO:0003779">
    <property type="term" value="F:actin binding"/>
    <property type="evidence" value="ECO:0007669"/>
    <property type="project" value="InterPro"/>
</dbReference>
<dbReference type="PANTHER" id="PTHR21436">
    <property type="entry name" value="COILED-COIL DOMAIN-CONTAINING PROTEIN 142"/>
    <property type="match status" value="1"/>
</dbReference>
<dbReference type="Proteomes" id="UP001372834">
    <property type="component" value="Unassembled WGS sequence"/>
</dbReference>
<proteinExistence type="predicted"/>
<dbReference type="InterPro" id="IPR055350">
    <property type="entry name" value="CCDC142_C"/>
</dbReference>
<evidence type="ECO:0000313" key="2">
    <source>
        <dbReference type="EMBL" id="KAK6628518.1"/>
    </source>
</evidence>
<organism evidence="2 3">
    <name type="scientific">Polyplax serrata</name>
    <name type="common">Common mouse louse</name>
    <dbReference type="NCBI Taxonomy" id="468196"/>
    <lineage>
        <taxon>Eukaryota</taxon>
        <taxon>Metazoa</taxon>
        <taxon>Ecdysozoa</taxon>
        <taxon>Arthropoda</taxon>
        <taxon>Hexapoda</taxon>
        <taxon>Insecta</taxon>
        <taxon>Pterygota</taxon>
        <taxon>Neoptera</taxon>
        <taxon>Paraneoptera</taxon>
        <taxon>Psocodea</taxon>
        <taxon>Troctomorpha</taxon>
        <taxon>Phthiraptera</taxon>
        <taxon>Anoplura</taxon>
        <taxon>Polyplacidae</taxon>
        <taxon>Polyplax</taxon>
    </lineage>
</organism>
<dbReference type="PROSITE" id="PS51082">
    <property type="entry name" value="WH2"/>
    <property type="match status" value="1"/>
</dbReference>